<evidence type="ECO:0000256" key="3">
    <source>
        <dbReference type="ARBA" id="ARBA00023242"/>
    </source>
</evidence>
<dbReference type="InterPro" id="IPR016024">
    <property type="entry name" value="ARM-type_fold"/>
</dbReference>
<dbReference type="Gene3D" id="1.25.10.10">
    <property type="entry name" value="Leucine-rich Repeat Variant"/>
    <property type="match status" value="1"/>
</dbReference>
<evidence type="ECO:0000313" key="6">
    <source>
        <dbReference type="EMBL" id="PGH35221.1"/>
    </source>
</evidence>
<feature type="compositionally biased region" description="Polar residues" evidence="4">
    <location>
        <begin position="800"/>
        <end position="814"/>
    </location>
</feature>
<comment type="caution">
    <text evidence="6">The sequence shown here is derived from an EMBL/GenBank/DDBJ whole genome shotgun (WGS) entry which is preliminary data.</text>
</comment>
<evidence type="ECO:0000259" key="5">
    <source>
        <dbReference type="Pfam" id="PF11935"/>
    </source>
</evidence>
<evidence type="ECO:0000313" key="7">
    <source>
        <dbReference type="Proteomes" id="UP000226031"/>
    </source>
</evidence>
<feature type="compositionally biased region" description="Low complexity" evidence="4">
    <location>
        <begin position="820"/>
        <end position="832"/>
    </location>
</feature>
<evidence type="ECO:0000256" key="2">
    <source>
        <dbReference type="ARBA" id="ARBA00022664"/>
    </source>
</evidence>
<comment type="subcellular location">
    <subcellularLocation>
        <location evidence="1">Nucleus</location>
    </subcellularLocation>
</comment>
<dbReference type="PANTHER" id="PTHR15245:SF20">
    <property type="entry name" value="SYMPLEKIN"/>
    <property type="match status" value="1"/>
</dbReference>
<protein>
    <submittedName>
        <fullName evidence="6">Symplekin</fullName>
    </submittedName>
</protein>
<evidence type="ECO:0000256" key="4">
    <source>
        <dbReference type="SAM" id="MobiDB-lite"/>
    </source>
</evidence>
<keyword evidence="3" id="KW-0539">Nucleus</keyword>
<dbReference type="AlphaFoldDB" id="A0A2B7ZPC1"/>
<dbReference type="GO" id="GO:0005847">
    <property type="term" value="C:mRNA cleavage and polyadenylation specificity factor complex"/>
    <property type="evidence" value="ECO:0007669"/>
    <property type="project" value="TreeGrafter"/>
</dbReference>
<dbReference type="InterPro" id="IPR011989">
    <property type="entry name" value="ARM-like"/>
</dbReference>
<keyword evidence="7" id="KW-1185">Reference proteome</keyword>
<dbReference type="GO" id="GO:0006397">
    <property type="term" value="P:mRNA processing"/>
    <property type="evidence" value="ECO:0007669"/>
    <property type="project" value="UniProtKB-KW"/>
</dbReference>
<accession>A0A2B7ZPC1</accession>
<dbReference type="Proteomes" id="UP000226031">
    <property type="component" value="Unassembled WGS sequence"/>
</dbReference>
<keyword evidence="2" id="KW-0507">mRNA processing</keyword>
<dbReference type="SUPFAM" id="SSF48371">
    <property type="entry name" value="ARM repeat"/>
    <property type="match status" value="1"/>
</dbReference>
<evidence type="ECO:0000256" key="1">
    <source>
        <dbReference type="ARBA" id="ARBA00004123"/>
    </source>
</evidence>
<name>A0A2B7ZPC1_9EURO</name>
<dbReference type="VEuPathDB" id="FungiDB:EMCG_06998"/>
<proteinExistence type="predicted"/>
<gene>
    <name evidence="6" type="ORF">GX50_01917</name>
</gene>
<dbReference type="PANTHER" id="PTHR15245">
    <property type="entry name" value="SYMPLEKIN-RELATED"/>
    <property type="match status" value="1"/>
</dbReference>
<dbReference type="InterPro" id="IPR032460">
    <property type="entry name" value="Symplekin/Pta1_N"/>
</dbReference>
<dbReference type="STRING" id="73230.A0A2B7ZPC1"/>
<reference evidence="6 7" key="1">
    <citation type="submission" date="2017-10" db="EMBL/GenBank/DDBJ databases">
        <title>Comparative genomics in systemic dimorphic fungi from Ajellomycetaceae.</title>
        <authorList>
            <person name="Munoz J.F."/>
            <person name="Mcewen J.G."/>
            <person name="Clay O.K."/>
            <person name="Cuomo C.A."/>
        </authorList>
    </citation>
    <scope>NUCLEOTIDE SEQUENCE [LARGE SCALE GENOMIC DNA]</scope>
    <source>
        <strain evidence="6 7">UAMH4076</strain>
    </source>
</reference>
<feature type="region of interest" description="Disordered" evidence="4">
    <location>
        <begin position="421"/>
        <end position="460"/>
    </location>
</feature>
<feature type="domain" description="Symplekin/Pta1 N-terminal" evidence="5">
    <location>
        <begin position="91"/>
        <end position="311"/>
    </location>
</feature>
<feature type="region of interest" description="Disordered" evidence="4">
    <location>
        <begin position="754"/>
        <end position="832"/>
    </location>
</feature>
<dbReference type="EMBL" id="PDND01000025">
    <property type="protein sequence ID" value="PGH35221.1"/>
    <property type="molecule type" value="Genomic_DNA"/>
</dbReference>
<dbReference type="InterPro" id="IPR021850">
    <property type="entry name" value="Symplekin/Pta1"/>
</dbReference>
<organism evidence="6 7">
    <name type="scientific">[Emmonsia] crescens</name>
    <dbReference type="NCBI Taxonomy" id="73230"/>
    <lineage>
        <taxon>Eukaryota</taxon>
        <taxon>Fungi</taxon>
        <taxon>Dikarya</taxon>
        <taxon>Ascomycota</taxon>
        <taxon>Pezizomycotina</taxon>
        <taxon>Eurotiomycetes</taxon>
        <taxon>Eurotiomycetidae</taxon>
        <taxon>Onygenales</taxon>
        <taxon>Ajellomycetaceae</taxon>
        <taxon>Emergomyces</taxon>
    </lineage>
</organism>
<sequence length="832" mass="91711">MALPLNNLVEQMSQLDTARNVVLGDSALYPQIVQGILPIIGAKARIELRRWGAEFLSETFASPALAQQPKQKLSAQVIQTLWELLENPDEDASVIRGVIQTAASIYPLVFRTIIDNPNESALWEKMTAIKQNILKRWDTASNSIKVCCIKFVQKVVQVQTTGVISDPRRPEQNETSLSLVPRNHPLIPLPNLEAEASGLLDRLLNVFYENSSDPILVNATLNCLPIMIRTRQSISSKIVNAILNFNPLKQANSPMTPTIRVNIKSMERTTRALLLNIMKRNPNHPLTSRIQQYLERLAQSRNDIFDEASKKRALPSEPTDLVDSAKRARLGVDTPPQLKIPPMPPGPTSFAQLFTLTDDVGLTSFDVKQLPADLIVKITIPVLSRVDAEALDQAIVAVRSRYLTLSKKQIFERQASKLPAPTAAATAAVEEDDDYEPEYQPMDIPAETQVPAGPSAAENEELPPDLVALGPFVLPKPPPLSGAEAAEIGKGAIERVFSMISALEQPSKVLKGSQKPGFGRLAASSLDRDSWLVLLTRLATRASAGFEVDEAEEIIKTDSGRQSLSNHRISMADGIREMLYRYVLEDFRVRINVAISWMNEEWYNDKIQLKYAASEGNGDHGVIVPRHYEKWVMRLLEGILPYLDARDKVLIRFLSEIPELGPELVQKTKSLANDPERVTLCVQALHYLVLVRPPARELCLDALQDLYAKVEEARPLVSKVLLKWRPHVIPKQEDPTSKPNPTSTTETLRTATPFTEKGESASFNPAAVSGVNTSNGVKSEPGAAGNVDAQNQDLKREPESMSNSTLGGIQQQEMKGSDDTAASSSTATPVPG</sequence>
<dbReference type="Pfam" id="PF11935">
    <property type="entry name" value="SYMPK_PTA1_N"/>
    <property type="match status" value="1"/>
</dbReference>